<comment type="caution">
    <text evidence="1">The sequence shown here is derived from an EMBL/GenBank/DDBJ whole genome shotgun (WGS) entry which is preliminary data.</text>
</comment>
<keyword evidence="4" id="KW-1185">Reference proteome</keyword>
<evidence type="ECO:0000313" key="4">
    <source>
        <dbReference type="Proteomes" id="UP000186883"/>
    </source>
</evidence>
<dbReference type="Proteomes" id="UP000076321">
    <property type="component" value="Unassembled WGS sequence"/>
</dbReference>
<sequence>MVAVVDQLHRDAYVVAEFKRGHRVPETVFVLLPCLVNVGTSKGGGFHEEGGAAFRRGDHEVGLVTAAADLGLEGNSRPRASEGSMDFEL</sequence>
<gene>
    <name evidence="2" type="ORF">ATP06_0211005</name>
    <name evidence="1" type="ORF">AVL48_04540</name>
</gene>
<accession>A0A154MG43</accession>
<reference evidence="2 4" key="2">
    <citation type="submission" date="2016-11" db="EMBL/GenBank/DDBJ databases">
        <title>Genome sequencing of Amycolatopsis regifaucium.</title>
        <authorList>
            <person name="Mayilraj S."/>
            <person name="Kaur N."/>
        </authorList>
    </citation>
    <scope>NUCLEOTIDE SEQUENCE [LARGE SCALE GENOMIC DNA]</scope>
    <source>
        <strain evidence="2 4">GY080</strain>
    </source>
</reference>
<evidence type="ECO:0000313" key="3">
    <source>
        <dbReference type="Proteomes" id="UP000076321"/>
    </source>
</evidence>
<evidence type="ECO:0000313" key="2">
    <source>
        <dbReference type="EMBL" id="OKA08876.1"/>
    </source>
</evidence>
<organism evidence="1 3">
    <name type="scientific">Amycolatopsis regifaucium</name>
    <dbReference type="NCBI Taxonomy" id="546365"/>
    <lineage>
        <taxon>Bacteria</taxon>
        <taxon>Bacillati</taxon>
        <taxon>Actinomycetota</taxon>
        <taxon>Actinomycetes</taxon>
        <taxon>Pseudonocardiales</taxon>
        <taxon>Pseudonocardiaceae</taxon>
        <taxon>Amycolatopsis</taxon>
    </lineage>
</organism>
<dbReference type="Proteomes" id="UP000186883">
    <property type="component" value="Unassembled WGS sequence"/>
</dbReference>
<evidence type="ECO:0000313" key="1">
    <source>
        <dbReference type="EMBL" id="KZB83412.1"/>
    </source>
</evidence>
<name>A0A154MG43_9PSEU</name>
<proteinExistence type="predicted"/>
<dbReference type="EMBL" id="LOBU02000010">
    <property type="protein sequence ID" value="OKA08876.1"/>
    <property type="molecule type" value="Genomic_DNA"/>
</dbReference>
<dbReference type="AlphaFoldDB" id="A0A154MG43"/>
<dbReference type="EMBL" id="LQCI01000023">
    <property type="protein sequence ID" value="KZB83412.1"/>
    <property type="molecule type" value="Genomic_DNA"/>
</dbReference>
<reference evidence="1 3" key="1">
    <citation type="submission" date="2015-12" db="EMBL/GenBank/DDBJ databases">
        <title>Amycolatopsis regifaucium genome sequencing and assembly.</title>
        <authorList>
            <person name="Mayilraj S."/>
        </authorList>
    </citation>
    <scope>NUCLEOTIDE SEQUENCE [LARGE SCALE GENOMIC DNA]</scope>
    <source>
        <strain evidence="1 3">GY080</strain>
    </source>
</reference>
<protein>
    <submittedName>
        <fullName evidence="1">Uncharacterized protein</fullName>
    </submittedName>
</protein>